<dbReference type="OMA" id="LDEMEWQ"/>
<keyword evidence="6" id="KW-0506">mRNA capping</keyword>
<evidence type="ECO:0000256" key="1">
    <source>
        <dbReference type="ARBA" id="ARBA00011926"/>
    </source>
</evidence>
<dbReference type="PANTHER" id="PTHR12189:SF3">
    <property type="entry name" value="MRNA (GUANINE-N(7))-METHYLTRANSFERASE"/>
    <property type="match status" value="1"/>
</dbReference>
<evidence type="ECO:0000256" key="5">
    <source>
        <dbReference type="ARBA" id="ARBA00022884"/>
    </source>
</evidence>
<dbReference type="AlphaFoldDB" id="L8GRI0"/>
<proteinExistence type="predicted"/>
<evidence type="ECO:0000313" key="9">
    <source>
        <dbReference type="EMBL" id="ELR14741.1"/>
    </source>
</evidence>
<evidence type="ECO:0000259" key="8">
    <source>
        <dbReference type="PROSITE" id="PS51562"/>
    </source>
</evidence>
<evidence type="ECO:0000313" key="10">
    <source>
        <dbReference type="Proteomes" id="UP000011083"/>
    </source>
</evidence>
<dbReference type="KEGG" id="acan:ACA1_390780"/>
<dbReference type="EC" id="2.1.1.56" evidence="1"/>
<keyword evidence="4" id="KW-0949">S-adenosyl-L-methionine</keyword>
<keyword evidence="2 9" id="KW-0489">Methyltransferase</keyword>
<evidence type="ECO:0000256" key="4">
    <source>
        <dbReference type="ARBA" id="ARBA00022691"/>
    </source>
</evidence>
<dbReference type="Gene3D" id="3.40.50.150">
    <property type="entry name" value="Vaccinia Virus protein VP39"/>
    <property type="match status" value="1"/>
</dbReference>
<dbReference type="PANTHER" id="PTHR12189">
    <property type="entry name" value="MRNA GUANINE-7- METHYLTRANSFERASE"/>
    <property type="match status" value="1"/>
</dbReference>
<dbReference type="VEuPathDB" id="AmoebaDB:ACA1_390780"/>
<dbReference type="InterPro" id="IPR004971">
    <property type="entry name" value="mRNA_G-N7_MeTrfase_dom"/>
</dbReference>
<feature type="domain" description="MRNA cap 0 methyltransferase" evidence="8">
    <location>
        <begin position="30"/>
        <end position="308"/>
    </location>
</feature>
<gene>
    <name evidence="9" type="ORF">ACA1_390780</name>
</gene>
<dbReference type="GO" id="GO:0004482">
    <property type="term" value="F:mRNA 5'-cap (guanine-N7-)-methyltransferase activity"/>
    <property type="evidence" value="ECO:0007669"/>
    <property type="project" value="UniProtKB-EC"/>
</dbReference>
<dbReference type="STRING" id="1257118.L8GRI0"/>
<dbReference type="PROSITE" id="PS51562">
    <property type="entry name" value="RNA_CAP0_MT"/>
    <property type="match status" value="1"/>
</dbReference>
<dbReference type="Pfam" id="PF03291">
    <property type="entry name" value="mRNA_G-N7_MeTrfase"/>
    <property type="match status" value="1"/>
</dbReference>
<evidence type="ECO:0000256" key="3">
    <source>
        <dbReference type="ARBA" id="ARBA00022679"/>
    </source>
</evidence>
<dbReference type="InterPro" id="IPR039753">
    <property type="entry name" value="RG7MT1"/>
</dbReference>
<keyword evidence="5" id="KW-0694">RNA-binding</keyword>
<reference evidence="9 10" key="1">
    <citation type="journal article" date="2013" name="Genome Biol.">
        <title>Genome of Acanthamoeba castellanii highlights extensive lateral gene transfer and early evolution of tyrosine kinase signaling.</title>
        <authorList>
            <person name="Clarke M."/>
            <person name="Lohan A.J."/>
            <person name="Liu B."/>
            <person name="Lagkouvardos I."/>
            <person name="Roy S."/>
            <person name="Zafar N."/>
            <person name="Bertelli C."/>
            <person name="Schilde C."/>
            <person name="Kianianmomeni A."/>
            <person name="Burglin T.R."/>
            <person name="Frech C."/>
            <person name="Turcotte B."/>
            <person name="Kopec K.O."/>
            <person name="Synnott J.M."/>
            <person name="Choo C."/>
            <person name="Paponov I."/>
            <person name="Finkler A."/>
            <person name="Soon Heng Tan C."/>
            <person name="Hutchins A.P."/>
            <person name="Weinmeier T."/>
            <person name="Rattei T."/>
            <person name="Chu J.S."/>
            <person name="Gimenez G."/>
            <person name="Irimia M."/>
            <person name="Rigden D.J."/>
            <person name="Fitzpatrick D.A."/>
            <person name="Lorenzo-Morales J."/>
            <person name="Bateman A."/>
            <person name="Chiu C.H."/>
            <person name="Tang P."/>
            <person name="Hegemann P."/>
            <person name="Fromm H."/>
            <person name="Raoult D."/>
            <person name="Greub G."/>
            <person name="Miranda-Saavedra D."/>
            <person name="Chen N."/>
            <person name="Nash P."/>
            <person name="Ginger M.L."/>
            <person name="Horn M."/>
            <person name="Schaap P."/>
            <person name="Caler L."/>
            <person name="Loftus B."/>
        </authorList>
    </citation>
    <scope>NUCLEOTIDE SEQUENCE [LARGE SCALE GENOMIC DNA]</scope>
    <source>
        <strain evidence="9 10">Neff</strain>
    </source>
</reference>
<protein>
    <recommendedName>
        <fullName evidence="1">mRNA (guanine-N(7))-methyltransferase</fullName>
        <ecNumber evidence="1">2.1.1.56</ecNumber>
    </recommendedName>
</protein>
<comment type="catalytic activity">
    <reaction evidence="7">
        <text>a 5'-end (5'-triphosphoguanosine)-ribonucleoside in mRNA + S-adenosyl-L-methionine = a 5'-end (N(7)-methyl 5'-triphosphoguanosine)-ribonucleoside in mRNA + S-adenosyl-L-homocysteine</text>
        <dbReference type="Rhea" id="RHEA:67008"/>
        <dbReference type="Rhea" id="RHEA-COMP:17166"/>
        <dbReference type="Rhea" id="RHEA-COMP:17167"/>
        <dbReference type="ChEBI" id="CHEBI:57856"/>
        <dbReference type="ChEBI" id="CHEBI:59789"/>
        <dbReference type="ChEBI" id="CHEBI:156461"/>
        <dbReference type="ChEBI" id="CHEBI:167617"/>
        <dbReference type="EC" id="2.1.1.56"/>
    </reaction>
</comment>
<evidence type="ECO:0000256" key="7">
    <source>
        <dbReference type="ARBA" id="ARBA00044712"/>
    </source>
</evidence>
<keyword evidence="3 9" id="KW-0808">Transferase</keyword>
<dbReference type="GO" id="GO:0003723">
    <property type="term" value="F:RNA binding"/>
    <property type="evidence" value="ECO:0007669"/>
    <property type="project" value="UniProtKB-KW"/>
</dbReference>
<organism evidence="9 10">
    <name type="scientific">Acanthamoeba castellanii (strain ATCC 30010 / Neff)</name>
    <dbReference type="NCBI Taxonomy" id="1257118"/>
    <lineage>
        <taxon>Eukaryota</taxon>
        <taxon>Amoebozoa</taxon>
        <taxon>Discosea</taxon>
        <taxon>Longamoebia</taxon>
        <taxon>Centramoebida</taxon>
        <taxon>Acanthamoebidae</taxon>
        <taxon>Acanthamoeba</taxon>
    </lineage>
</organism>
<dbReference type="Proteomes" id="UP000011083">
    <property type="component" value="Unassembled WGS sequence"/>
</dbReference>
<dbReference type="SUPFAM" id="SSF53335">
    <property type="entry name" value="S-adenosyl-L-methionine-dependent methyltransferases"/>
    <property type="match status" value="1"/>
</dbReference>
<accession>L8GRI0</accession>
<dbReference type="RefSeq" id="XP_004336754.1">
    <property type="nucleotide sequence ID" value="XM_004336706.1"/>
</dbReference>
<sequence>MEQTETTGRSVPSSAVAAHMQAAQERARVHPAWQALNFEKWIKCVILGDVLDEGDEVLEISCGHTGAEDSNTGGAGGGTHHTYARHKIQHLTTVDSSATVVAAAQRKWEKTKRFDAEFATADLYTISLDQVLREGRSFDVVVCFDGMQNSFASEETAEMFLRSATCRLREGGYFLGFLPDSSAIWSKAAKVNSKGDEAPKFGGDLYKIEFNDDLSRFQPFGTSYTHRMREMEDRKQYLVHFPTLLQLARKLQLEMVEVVNFIDFYEDHKKSHEAALTEIMGWTKTNKKLFPNQLELIGLRTTFVFRKLRSGESMP</sequence>
<dbReference type="EMBL" id="KB008044">
    <property type="protein sequence ID" value="ELR14741.1"/>
    <property type="molecule type" value="Genomic_DNA"/>
</dbReference>
<keyword evidence="10" id="KW-1185">Reference proteome</keyword>
<dbReference type="InterPro" id="IPR029063">
    <property type="entry name" value="SAM-dependent_MTases_sf"/>
</dbReference>
<dbReference type="OrthoDB" id="10248867at2759"/>
<evidence type="ECO:0000256" key="6">
    <source>
        <dbReference type="ARBA" id="ARBA00023042"/>
    </source>
</evidence>
<name>L8GRI0_ACACF</name>
<dbReference type="GO" id="GO:0005634">
    <property type="term" value="C:nucleus"/>
    <property type="evidence" value="ECO:0007669"/>
    <property type="project" value="TreeGrafter"/>
</dbReference>
<evidence type="ECO:0000256" key="2">
    <source>
        <dbReference type="ARBA" id="ARBA00022603"/>
    </source>
</evidence>
<keyword evidence="6" id="KW-0507">mRNA processing</keyword>
<dbReference type="GeneID" id="14915375"/>
<dbReference type="CDD" id="cd02440">
    <property type="entry name" value="AdoMet_MTases"/>
    <property type="match status" value="1"/>
</dbReference>